<evidence type="ECO:0000313" key="2">
    <source>
        <dbReference type="EMBL" id="CAF5226395.1"/>
    </source>
</evidence>
<accession>A0A8S3K0V3</accession>
<dbReference type="Proteomes" id="UP000681720">
    <property type="component" value="Unassembled WGS sequence"/>
</dbReference>
<sequence length="144" mass="15485">LVSKKPERLLTIVNSKCYLEKTIESRRIHIPIPKARIAELSHGIKQSASSSAVAKALSTSTSVNVGHSKVSILIGDLAAQPVDAIVACSSSEYLCKDIVSKAGAQTMNEYIQLKSSNKFPGSIAGGRLSCKEIYFIPWSPDSHD</sequence>
<name>A0A8S3K0V3_9BILA</name>
<dbReference type="EMBL" id="CAJOBJ010376524">
    <property type="protein sequence ID" value="CAF5225727.1"/>
    <property type="molecule type" value="Genomic_DNA"/>
</dbReference>
<dbReference type="SUPFAM" id="SSF52949">
    <property type="entry name" value="Macro domain-like"/>
    <property type="match status" value="1"/>
</dbReference>
<dbReference type="Proteomes" id="UP000676336">
    <property type="component" value="Unassembled WGS sequence"/>
</dbReference>
<dbReference type="AlphaFoldDB" id="A0A8S3K0V3"/>
<dbReference type="EMBL" id="CAJOBI010361474">
    <property type="protein sequence ID" value="CAF5226395.1"/>
    <property type="molecule type" value="Genomic_DNA"/>
</dbReference>
<proteinExistence type="predicted"/>
<gene>
    <name evidence="1" type="ORF">GIL414_LOCUS86751</name>
    <name evidence="2" type="ORF">SMN809_LOCUS84768</name>
</gene>
<evidence type="ECO:0000313" key="1">
    <source>
        <dbReference type="EMBL" id="CAF5225727.1"/>
    </source>
</evidence>
<comment type="caution">
    <text evidence="1">The sequence shown here is derived from an EMBL/GenBank/DDBJ whole genome shotgun (WGS) entry which is preliminary data.</text>
</comment>
<evidence type="ECO:0000313" key="3">
    <source>
        <dbReference type="Proteomes" id="UP000681720"/>
    </source>
</evidence>
<dbReference type="InterPro" id="IPR043472">
    <property type="entry name" value="Macro_dom-like"/>
</dbReference>
<feature type="non-terminal residue" evidence="1">
    <location>
        <position position="144"/>
    </location>
</feature>
<organism evidence="1 3">
    <name type="scientific">Rotaria magnacalcarata</name>
    <dbReference type="NCBI Taxonomy" id="392030"/>
    <lineage>
        <taxon>Eukaryota</taxon>
        <taxon>Metazoa</taxon>
        <taxon>Spiralia</taxon>
        <taxon>Gnathifera</taxon>
        <taxon>Rotifera</taxon>
        <taxon>Eurotatoria</taxon>
        <taxon>Bdelloidea</taxon>
        <taxon>Philodinida</taxon>
        <taxon>Philodinidae</taxon>
        <taxon>Rotaria</taxon>
    </lineage>
</organism>
<dbReference type="Gene3D" id="3.40.220.10">
    <property type="entry name" value="Leucine Aminopeptidase, subunit E, domain 1"/>
    <property type="match status" value="1"/>
</dbReference>
<protein>
    <submittedName>
        <fullName evidence="1">Uncharacterized protein</fullName>
    </submittedName>
</protein>
<feature type="non-terminal residue" evidence="1">
    <location>
        <position position="1"/>
    </location>
</feature>
<reference evidence="1" key="1">
    <citation type="submission" date="2021-02" db="EMBL/GenBank/DDBJ databases">
        <authorList>
            <person name="Nowell W R."/>
        </authorList>
    </citation>
    <scope>NUCLEOTIDE SEQUENCE</scope>
</reference>